<accession>A0A4Y2HET5</accession>
<keyword evidence="2" id="KW-1185">Reference proteome</keyword>
<evidence type="ECO:0000313" key="1">
    <source>
        <dbReference type="EMBL" id="GBM63792.1"/>
    </source>
</evidence>
<gene>
    <name evidence="1" type="ORF">AVEN_72212_1</name>
</gene>
<comment type="caution">
    <text evidence="1">The sequence shown here is derived from an EMBL/GenBank/DDBJ whole genome shotgun (WGS) entry which is preliminary data.</text>
</comment>
<protein>
    <submittedName>
        <fullName evidence="1">Uncharacterized protein</fullName>
    </submittedName>
</protein>
<evidence type="ECO:0000313" key="2">
    <source>
        <dbReference type="Proteomes" id="UP000499080"/>
    </source>
</evidence>
<sequence length="85" mass="9743">MGRSEDKSLKVSWEWAMSRCKHDFWVLPRCWRSLDLWKDEVYVPSSVTVVPFILPELSGNGMKFVFEKGASSIVVLDIVLGSLPR</sequence>
<dbReference type="Proteomes" id="UP000499080">
    <property type="component" value="Unassembled WGS sequence"/>
</dbReference>
<name>A0A4Y2HET5_ARAVE</name>
<dbReference type="EMBL" id="BGPR01001890">
    <property type="protein sequence ID" value="GBM63792.1"/>
    <property type="molecule type" value="Genomic_DNA"/>
</dbReference>
<dbReference type="AlphaFoldDB" id="A0A4Y2HET5"/>
<reference evidence="1 2" key="1">
    <citation type="journal article" date="2019" name="Sci. Rep.">
        <title>Orb-weaving spider Araneus ventricosus genome elucidates the spidroin gene catalogue.</title>
        <authorList>
            <person name="Kono N."/>
            <person name="Nakamura H."/>
            <person name="Ohtoshi R."/>
            <person name="Moran D.A.P."/>
            <person name="Shinohara A."/>
            <person name="Yoshida Y."/>
            <person name="Fujiwara M."/>
            <person name="Mori M."/>
            <person name="Tomita M."/>
            <person name="Arakawa K."/>
        </authorList>
    </citation>
    <scope>NUCLEOTIDE SEQUENCE [LARGE SCALE GENOMIC DNA]</scope>
</reference>
<proteinExistence type="predicted"/>
<organism evidence="1 2">
    <name type="scientific">Araneus ventricosus</name>
    <name type="common">Orbweaver spider</name>
    <name type="synonym">Epeira ventricosa</name>
    <dbReference type="NCBI Taxonomy" id="182803"/>
    <lineage>
        <taxon>Eukaryota</taxon>
        <taxon>Metazoa</taxon>
        <taxon>Ecdysozoa</taxon>
        <taxon>Arthropoda</taxon>
        <taxon>Chelicerata</taxon>
        <taxon>Arachnida</taxon>
        <taxon>Araneae</taxon>
        <taxon>Araneomorphae</taxon>
        <taxon>Entelegynae</taxon>
        <taxon>Araneoidea</taxon>
        <taxon>Araneidae</taxon>
        <taxon>Araneus</taxon>
    </lineage>
</organism>